<organism evidence="7 8">
    <name type="scientific">Maribacter confluentis</name>
    <dbReference type="NCBI Taxonomy" id="1656093"/>
    <lineage>
        <taxon>Bacteria</taxon>
        <taxon>Pseudomonadati</taxon>
        <taxon>Bacteroidota</taxon>
        <taxon>Flavobacteriia</taxon>
        <taxon>Flavobacteriales</taxon>
        <taxon>Flavobacteriaceae</taxon>
        <taxon>Maribacter</taxon>
    </lineage>
</organism>
<dbReference type="PANTHER" id="PTHR43304">
    <property type="entry name" value="PHYTOCHROME-LIKE PROTEIN CPH1"/>
    <property type="match status" value="1"/>
</dbReference>
<dbReference type="CDD" id="cd00082">
    <property type="entry name" value="HisKA"/>
    <property type="match status" value="1"/>
</dbReference>
<evidence type="ECO:0000256" key="5">
    <source>
        <dbReference type="ARBA" id="ARBA00022777"/>
    </source>
</evidence>
<protein>
    <recommendedName>
        <fullName evidence="2">histidine kinase</fullName>
        <ecNumber evidence="2">2.7.13.3</ecNumber>
    </recommendedName>
</protein>
<dbReference type="SUPFAM" id="SSF55874">
    <property type="entry name" value="ATPase domain of HSP90 chaperone/DNA topoisomerase II/histidine kinase"/>
    <property type="match status" value="1"/>
</dbReference>
<dbReference type="InterPro" id="IPR003661">
    <property type="entry name" value="HisK_dim/P_dom"/>
</dbReference>
<reference evidence="7" key="2">
    <citation type="submission" date="2023-06" db="EMBL/GenBank/DDBJ databases">
        <authorList>
            <person name="Lucena T."/>
            <person name="Sun Q."/>
        </authorList>
    </citation>
    <scope>NUCLEOTIDE SEQUENCE</scope>
    <source>
        <strain evidence="7">CECT 8869</strain>
    </source>
</reference>
<name>A0ABT8RP39_9FLAO</name>
<dbReference type="PRINTS" id="PR00344">
    <property type="entry name" value="BCTRLSENSOR"/>
</dbReference>
<keyword evidence="4" id="KW-0808">Transferase</keyword>
<evidence type="ECO:0000256" key="3">
    <source>
        <dbReference type="ARBA" id="ARBA00022553"/>
    </source>
</evidence>
<reference evidence="7" key="1">
    <citation type="journal article" date="2014" name="Int. J. Syst. Evol. Microbiol.">
        <title>Complete genome of a new Firmicutes species belonging to the dominant human colonic microbiota ('Ruminococcus bicirculans') reveals two chromosomes and a selective capacity to utilize plant glucans.</title>
        <authorList>
            <consortium name="NISC Comparative Sequencing Program"/>
            <person name="Wegmann U."/>
            <person name="Louis P."/>
            <person name="Goesmann A."/>
            <person name="Henrissat B."/>
            <person name="Duncan S.H."/>
            <person name="Flint H.J."/>
        </authorList>
    </citation>
    <scope>NUCLEOTIDE SEQUENCE</scope>
    <source>
        <strain evidence="7">CECT 8869</strain>
    </source>
</reference>
<dbReference type="InterPro" id="IPR003018">
    <property type="entry name" value="GAF"/>
</dbReference>
<dbReference type="InterPro" id="IPR052162">
    <property type="entry name" value="Sensor_kinase/Photoreceptor"/>
</dbReference>
<dbReference type="SMART" id="SM00387">
    <property type="entry name" value="HATPase_c"/>
    <property type="match status" value="1"/>
</dbReference>
<proteinExistence type="predicted"/>
<accession>A0ABT8RP39</accession>
<keyword evidence="7" id="KW-0547">Nucleotide-binding</keyword>
<evidence type="ECO:0000256" key="4">
    <source>
        <dbReference type="ARBA" id="ARBA00022679"/>
    </source>
</evidence>
<comment type="catalytic activity">
    <reaction evidence="1">
        <text>ATP + protein L-histidine = ADP + protein N-phospho-L-histidine.</text>
        <dbReference type="EC" id="2.7.13.3"/>
    </reaction>
</comment>
<keyword evidence="8" id="KW-1185">Reference proteome</keyword>
<dbReference type="InterPro" id="IPR029016">
    <property type="entry name" value="GAF-like_dom_sf"/>
</dbReference>
<sequence length="405" mass="45994">MPLEKSFQRNIEDIQSIDVLPTILNVIRETTQMGFIAVARVTQEKWLTCSALDNVNFGLKPGDELVVETTICHEIRQANKLVVIDHVETDPYFRNHPTPLQYGFQSYISVPIILKNGDFFGTLCAIDPKPNKLNNDKVIGMFTLYADLISFHLQAIENLRAIRQKVRQQDVRLEAFEFISSHDLQEPLRKIQTFSTIIREREANNLHPNVATYFKGIEREANKMRKILKDLLDYSETEEFVDRFKTTHLEKIVQRAITRIQQDLTACGGTISLTSMEEVNAIPIQLEQLFYGLLANSIAYRCPNRPLTISIACTSGKGGAFNVEGLNNQTTYCMVTVKDNGIGFQQKYAERIFGMFKRLNADNNDKSTGIGLAIAKRIVENHHGRIFAYGEPDKGATFKIFLPQA</sequence>
<dbReference type="Proteomes" id="UP001168579">
    <property type="component" value="Unassembled WGS sequence"/>
</dbReference>
<dbReference type="SMART" id="SM00065">
    <property type="entry name" value="GAF"/>
    <property type="match status" value="1"/>
</dbReference>
<dbReference type="InterPro" id="IPR036097">
    <property type="entry name" value="HisK_dim/P_sf"/>
</dbReference>
<dbReference type="Pfam" id="PF02518">
    <property type="entry name" value="HATPase_c"/>
    <property type="match status" value="1"/>
</dbReference>
<feature type="domain" description="Histidine kinase" evidence="6">
    <location>
        <begin position="179"/>
        <end position="405"/>
    </location>
</feature>
<dbReference type="RefSeq" id="WP_304435351.1">
    <property type="nucleotide sequence ID" value="NZ_JAUKUC010000001.1"/>
</dbReference>
<dbReference type="InterPro" id="IPR003594">
    <property type="entry name" value="HATPase_dom"/>
</dbReference>
<dbReference type="EMBL" id="JAUKUC010000001">
    <property type="protein sequence ID" value="MDO1512232.1"/>
    <property type="molecule type" value="Genomic_DNA"/>
</dbReference>
<dbReference type="Gene3D" id="1.10.287.130">
    <property type="match status" value="1"/>
</dbReference>
<evidence type="ECO:0000259" key="6">
    <source>
        <dbReference type="PROSITE" id="PS50109"/>
    </source>
</evidence>
<evidence type="ECO:0000256" key="2">
    <source>
        <dbReference type="ARBA" id="ARBA00012438"/>
    </source>
</evidence>
<dbReference type="InterPro" id="IPR005467">
    <property type="entry name" value="His_kinase_dom"/>
</dbReference>
<comment type="caution">
    <text evidence="7">The sequence shown here is derived from an EMBL/GenBank/DDBJ whole genome shotgun (WGS) entry which is preliminary data.</text>
</comment>
<evidence type="ECO:0000256" key="1">
    <source>
        <dbReference type="ARBA" id="ARBA00000085"/>
    </source>
</evidence>
<dbReference type="GO" id="GO:0005524">
    <property type="term" value="F:ATP binding"/>
    <property type="evidence" value="ECO:0007669"/>
    <property type="project" value="UniProtKB-KW"/>
</dbReference>
<evidence type="ECO:0000313" key="7">
    <source>
        <dbReference type="EMBL" id="MDO1512232.1"/>
    </source>
</evidence>
<dbReference type="Pfam" id="PF01590">
    <property type="entry name" value="GAF"/>
    <property type="match status" value="1"/>
</dbReference>
<dbReference type="Gene3D" id="3.30.450.40">
    <property type="match status" value="1"/>
</dbReference>
<dbReference type="PANTHER" id="PTHR43304:SF1">
    <property type="entry name" value="PAC DOMAIN-CONTAINING PROTEIN"/>
    <property type="match status" value="1"/>
</dbReference>
<keyword evidence="3" id="KW-0597">Phosphoprotein</keyword>
<dbReference type="EC" id="2.7.13.3" evidence="2"/>
<dbReference type="PROSITE" id="PS50109">
    <property type="entry name" value="HIS_KIN"/>
    <property type="match status" value="1"/>
</dbReference>
<keyword evidence="7" id="KW-0067">ATP-binding</keyword>
<dbReference type="SUPFAM" id="SSF47384">
    <property type="entry name" value="Homodimeric domain of signal transducing histidine kinase"/>
    <property type="match status" value="1"/>
</dbReference>
<gene>
    <name evidence="7" type="ORF">Q2T41_06140</name>
</gene>
<dbReference type="SUPFAM" id="SSF55781">
    <property type="entry name" value="GAF domain-like"/>
    <property type="match status" value="1"/>
</dbReference>
<dbReference type="InterPro" id="IPR004358">
    <property type="entry name" value="Sig_transdc_His_kin-like_C"/>
</dbReference>
<dbReference type="Pfam" id="PF00512">
    <property type="entry name" value="HisKA"/>
    <property type="match status" value="1"/>
</dbReference>
<keyword evidence="5" id="KW-0418">Kinase</keyword>
<evidence type="ECO:0000313" key="8">
    <source>
        <dbReference type="Proteomes" id="UP001168579"/>
    </source>
</evidence>
<dbReference type="Gene3D" id="3.30.565.10">
    <property type="entry name" value="Histidine kinase-like ATPase, C-terminal domain"/>
    <property type="match status" value="1"/>
</dbReference>
<dbReference type="InterPro" id="IPR036890">
    <property type="entry name" value="HATPase_C_sf"/>
</dbReference>